<evidence type="ECO:0000256" key="3">
    <source>
        <dbReference type="ARBA" id="ARBA00022692"/>
    </source>
</evidence>
<evidence type="ECO:0000256" key="6">
    <source>
        <dbReference type="SAM" id="Phobius"/>
    </source>
</evidence>
<organism evidence="7 8">
    <name type="scientific">Pseudidiomarina salinarum</name>
    <dbReference type="NCBI Taxonomy" id="435908"/>
    <lineage>
        <taxon>Bacteria</taxon>
        <taxon>Pseudomonadati</taxon>
        <taxon>Pseudomonadota</taxon>
        <taxon>Gammaproteobacteria</taxon>
        <taxon>Alteromonadales</taxon>
        <taxon>Idiomarinaceae</taxon>
        <taxon>Pseudidiomarina</taxon>
    </lineage>
</organism>
<comment type="similarity">
    <text evidence="2">Belongs to the multi antimicrobial extrusion (MATE) (TC 2.A.66.1) family.</text>
</comment>
<feature type="transmembrane region" description="Helical" evidence="6">
    <location>
        <begin position="241"/>
        <end position="260"/>
    </location>
</feature>
<keyword evidence="8" id="KW-1185">Reference proteome</keyword>
<keyword evidence="3 6" id="KW-0812">Transmembrane</keyword>
<dbReference type="GO" id="GO:0015297">
    <property type="term" value="F:antiporter activity"/>
    <property type="evidence" value="ECO:0007669"/>
    <property type="project" value="InterPro"/>
</dbReference>
<feature type="transmembrane region" description="Helical" evidence="6">
    <location>
        <begin position="99"/>
        <end position="122"/>
    </location>
</feature>
<dbReference type="Pfam" id="PF01554">
    <property type="entry name" value="MatE"/>
    <property type="match status" value="2"/>
</dbReference>
<feature type="transmembrane region" description="Helical" evidence="6">
    <location>
        <begin position="272"/>
        <end position="294"/>
    </location>
</feature>
<protein>
    <submittedName>
        <fullName evidence="7">Multidrug transporter</fullName>
    </submittedName>
</protein>
<dbReference type="InterPro" id="IPR044644">
    <property type="entry name" value="DinF-like"/>
</dbReference>
<dbReference type="PANTHER" id="PTHR42893:SF46">
    <property type="entry name" value="PROTEIN DETOXIFICATION 44, CHLOROPLASTIC"/>
    <property type="match status" value="1"/>
</dbReference>
<dbReference type="Proteomes" id="UP000054363">
    <property type="component" value="Unassembled WGS sequence"/>
</dbReference>
<evidence type="ECO:0000256" key="4">
    <source>
        <dbReference type="ARBA" id="ARBA00022989"/>
    </source>
</evidence>
<dbReference type="CDD" id="cd13136">
    <property type="entry name" value="MATE_DinF_like"/>
    <property type="match status" value="1"/>
</dbReference>
<evidence type="ECO:0000256" key="2">
    <source>
        <dbReference type="ARBA" id="ARBA00010199"/>
    </source>
</evidence>
<reference evidence="7 8" key="1">
    <citation type="submission" date="2014-06" db="EMBL/GenBank/DDBJ databases">
        <title>The draft genome sequence of Idiomarina salinarum ISL-52.</title>
        <authorList>
            <person name="Du J."/>
            <person name="Shao Z."/>
        </authorList>
    </citation>
    <scope>NUCLEOTIDE SEQUENCE [LARGE SCALE GENOMIC DNA]</scope>
    <source>
        <strain evidence="7 8">ISL-52</strain>
    </source>
</reference>
<keyword evidence="4 6" id="KW-1133">Transmembrane helix</keyword>
<dbReference type="InterPro" id="IPR002528">
    <property type="entry name" value="MATE_fam"/>
</dbReference>
<feature type="transmembrane region" description="Helical" evidence="6">
    <location>
        <begin position="315"/>
        <end position="341"/>
    </location>
</feature>
<evidence type="ECO:0000256" key="5">
    <source>
        <dbReference type="ARBA" id="ARBA00023136"/>
    </source>
</evidence>
<dbReference type="eggNOG" id="COG0534">
    <property type="taxonomic scope" value="Bacteria"/>
</dbReference>
<dbReference type="NCBIfam" id="TIGR00797">
    <property type="entry name" value="matE"/>
    <property type="match status" value="1"/>
</dbReference>
<feature type="transmembrane region" description="Helical" evidence="6">
    <location>
        <begin position="353"/>
        <end position="370"/>
    </location>
</feature>
<evidence type="ECO:0000313" key="7">
    <source>
        <dbReference type="EMBL" id="KFZ31102.1"/>
    </source>
</evidence>
<gene>
    <name evidence="7" type="ORF">IDSA_06380</name>
</gene>
<feature type="transmembrane region" description="Helical" evidence="6">
    <location>
        <begin position="167"/>
        <end position="189"/>
    </location>
</feature>
<feature type="transmembrane region" description="Helical" evidence="6">
    <location>
        <begin position="49"/>
        <end position="71"/>
    </location>
</feature>
<feature type="transmembrane region" description="Helical" evidence="6">
    <location>
        <begin position="16"/>
        <end position="37"/>
    </location>
</feature>
<dbReference type="AlphaFoldDB" id="A0A094IVE9"/>
<feature type="transmembrane region" description="Helical" evidence="6">
    <location>
        <begin position="414"/>
        <end position="434"/>
    </location>
</feature>
<dbReference type="GO" id="GO:0042910">
    <property type="term" value="F:xenobiotic transmembrane transporter activity"/>
    <property type="evidence" value="ECO:0007669"/>
    <property type="project" value="InterPro"/>
</dbReference>
<comment type="subcellular location">
    <subcellularLocation>
        <location evidence="1">Membrane</location>
        <topology evidence="1">Multi-pass membrane protein</topology>
    </subcellularLocation>
</comment>
<comment type="caution">
    <text evidence="7">The sequence shown here is derived from an EMBL/GenBank/DDBJ whole genome shotgun (WGS) entry which is preliminary data.</text>
</comment>
<dbReference type="STRING" id="435908.IDSA_06380"/>
<dbReference type="GO" id="GO:0005886">
    <property type="term" value="C:plasma membrane"/>
    <property type="evidence" value="ECO:0007669"/>
    <property type="project" value="TreeGrafter"/>
</dbReference>
<accession>A0A094IVE9</accession>
<evidence type="ECO:0000313" key="8">
    <source>
        <dbReference type="Proteomes" id="UP000054363"/>
    </source>
</evidence>
<dbReference type="PANTHER" id="PTHR42893">
    <property type="entry name" value="PROTEIN DETOXIFICATION 44, CHLOROPLASTIC-RELATED"/>
    <property type="match status" value="1"/>
</dbReference>
<feature type="transmembrane region" description="Helical" evidence="6">
    <location>
        <begin position="382"/>
        <end position="402"/>
    </location>
</feature>
<name>A0A094IVE9_9GAMM</name>
<sequence length="447" mass="49386">MPDLRNFWGQWQHHRMIFAIALPMIISNIAAPLLGLVDTAIIGHLERPIYLSAVALGAMVVSFIYLLTVFLRMTTTGDIARAFGAEDIRRQQQTVVHGLWFAVGLGLVIMVAAPGVISLAWWLIEPQPELAQLSAKYIDIRLWAAPAALINLVVLGVLLGRQQSRQAMLLVIFTNAVNVVADVILVVILDFNVAGAAWASVIAEVSTAMLGLYLIRTLLAGSNWGIKWPGMQRFLGMNRDVFIRSLLLQLCIATMTGYAARYGVVVVAANAILMQFLMLISLGLDGIAYAVEALTGAAIGRKRAAEVRYWMRLTLIWSIIFAVGYSLVFLLFGSSIVRLLTDLPAVISAAESYLPWLIALPLLAHWSYYFDGVYIGLGLTRAMRDTMAISALAVFVPVWQVSQWLLTNDNANHGLWLALSLFLFARGVSQWLYLKRPGLTPEQRIHQ</sequence>
<feature type="transmembrane region" description="Helical" evidence="6">
    <location>
        <begin position="195"/>
        <end position="220"/>
    </location>
</feature>
<evidence type="ECO:0000256" key="1">
    <source>
        <dbReference type="ARBA" id="ARBA00004141"/>
    </source>
</evidence>
<proteinExistence type="inferred from homology"/>
<dbReference type="EMBL" id="JPER01000002">
    <property type="protein sequence ID" value="KFZ31102.1"/>
    <property type="molecule type" value="Genomic_DNA"/>
</dbReference>
<feature type="transmembrane region" description="Helical" evidence="6">
    <location>
        <begin position="142"/>
        <end position="160"/>
    </location>
</feature>
<keyword evidence="5 6" id="KW-0472">Membrane</keyword>